<evidence type="ECO:0000313" key="3">
    <source>
        <dbReference type="Proteomes" id="UP001634393"/>
    </source>
</evidence>
<sequence>MSCPASTGKSGSSWLDRLRTSKGFPENGATDLENFLQNTNSETSDPSPTPDQIFGPKQNEDKRLFNIMSNVLNELFNFGDNNCGNSTKSARKQANPRICAFSNNCTDENNAASEKAAASRSGENNAGVERVKELLDRREYEREREREERDGALSGFSRTEVTVIDTSYETWKFDKLLYRKKNVWKVRDKKGKSDNVGSKKKRKVSGGAEEDGYGGKKSKVDEKEGCELPLNESNKSEAHGKASDKVSKILKKKQRDLKSDNGSSSIVLIKSIPISKKNGTSISRSCLKLK</sequence>
<feature type="region of interest" description="Disordered" evidence="1">
    <location>
        <begin position="188"/>
        <end position="246"/>
    </location>
</feature>
<feature type="region of interest" description="Disordered" evidence="1">
    <location>
        <begin position="1"/>
        <end position="57"/>
    </location>
</feature>
<name>A0ABD3TMQ7_9LAMI</name>
<accession>A0ABD3TMQ7</accession>
<keyword evidence="3" id="KW-1185">Reference proteome</keyword>
<dbReference type="EMBL" id="JBJXBP010000003">
    <property type="protein sequence ID" value="KAL3838020.1"/>
    <property type="molecule type" value="Genomic_DNA"/>
</dbReference>
<reference evidence="2 3" key="1">
    <citation type="submission" date="2024-12" db="EMBL/GenBank/DDBJ databases">
        <title>The unique morphological basis and parallel evolutionary history of personate flowers in Penstemon.</title>
        <authorList>
            <person name="Depatie T.H."/>
            <person name="Wessinger C.A."/>
        </authorList>
    </citation>
    <scope>NUCLEOTIDE SEQUENCE [LARGE SCALE GENOMIC DNA]</scope>
    <source>
        <strain evidence="2">WTNN_2</strain>
        <tissue evidence="2">Leaf</tissue>
    </source>
</reference>
<evidence type="ECO:0000313" key="2">
    <source>
        <dbReference type="EMBL" id="KAL3838020.1"/>
    </source>
</evidence>
<comment type="caution">
    <text evidence="2">The sequence shown here is derived from an EMBL/GenBank/DDBJ whole genome shotgun (WGS) entry which is preliminary data.</text>
</comment>
<protein>
    <submittedName>
        <fullName evidence="2">Uncharacterized protein</fullName>
    </submittedName>
</protein>
<evidence type="ECO:0000256" key="1">
    <source>
        <dbReference type="SAM" id="MobiDB-lite"/>
    </source>
</evidence>
<proteinExistence type="predicted"/>
<dbReference type="Proteomes" id="UP001634393">
    <property type="component" value="Unassembled WGS sequence"/>
</dbReference>
<organism evidence="2 3">
    <name type="scientific">Penstemon smallii</name>
    <dbReference type="NCBI Taxonomy" id="265156"/>
    <lineage>
        <taxon>Eukaryota</taxon>
        <taxon>Viridiplantae</taxon>
        <taxon>Streptophyta</taxon>
        <taxon>Embryophyta</taxon>
        <taxon>Tracheophyta</taxon>
        <taxon>Spermatophyta</taxon>
        <taxon>Magnoliopsida</taxon>
        <taxon>eudicotyledons</taxon>
        <taxon>Gunneridae</taxon>
        <taxon>Pentapetalae</taxon>
        <taxon>asterids</taxon>
        <taxon>lamiids</taxon>
        <taxon>Lamiales</taxon>
        <taxon>Plantaginaceae</taxon>
        <taxon>Cheloneae</taxon>
        <taxon>Penstemon</taxon>
    </lineage>
</organism>
<dbReference type="AlphaFoldDB" id="A0ABD3TMQ7"/>
<dbReference type="PANTHER" id="PTHR37258:SF1">
    <property type="entry name" value="FANTOM PROTEIN"/>
    <property type="match status" value="1"/>
</dbReference>
<dbReference type="PANTHER" id="PTHR37258">
    <property type="entry name" value="FANTOM PROTEIN"/>
    <property type="match status" value="1"/>
</dbReference>
<gene>
    <name evidence="2" type="ORF">ACJIZ3_022611</name>
</gene>
<feature type="compositionally biased region" description="Basic and acidic residues" evidence="1">
    <location>
        <begin position="234"/>
        <end position="246"/>
    </location>
</feature>
<feature type="compositionally biased region" description="Polar residues" evidence="1">
    <location>
        <begin position="1"/>
        <end position="13"/>
    </location>
</feature>
<feature type="compositionally biased region" description="Polar residues" evidence="1">
    <location>
        <begin position="35"/>
        <end position="46"/>
    </location>
</feature>